<feature type="region of interest" description="Disordered" evidence="1">
    <location>
        <begin position="72"/>
        <end position="99"/>
    </location>
</feature>
<comment type="caution">
    <text evidence="2">The sequence shown here is derived from an EMBL/GenBank/DDBJ whole genome shotgun (WGS) entry which is preliminary data.</text>
</comment>
<name>A0A8J3M523_9ACTN</name>
<gene>
    <name evidence="2" type="ORF">Pka01_25320</name>
</gene>
<dbReference type="AlphaFoldDB" id="A0A8J3M523"/>
<reference evidence="2 3" key="1">
    <citation type="submission" date="2021-01" db="EMBL/GenBank/DDBJ databases">
        <title>Whole genome shotgun sequence of Planotetraspora kaengkrachanensis NBRC 104272.</title>
        <authorList>
            <person name="Komaki H."/>
            <person name="Tamura T."/>
        </authorList>
    </citation>
    <scope>NUCLEOTIDE SEQUENCE [LARGE SCALE GENOMIC DNA]</scope>
    <source>
        <strain evidence="2 3">NBRC 104272</strain>
    </source>
</reference>
<dbReference type="EMBL" id="BONV01000009">
    <property type="protein sequence ID" value="GIG79405.1"/>
    <property type="molecule type" value="Genomic_DNA"/>
</dbReference>
<evidence type="ECO:0000256" key="1">
    <source>
        <dbReference type="SAM" id="MobiDB-lite"/>
    </source>
</evidence>
<keyword evidence="3" id="KW-1185">Reference proteome</keyword>
<accession>A0A8J3M523</accession>
<sequence>MVKAEKARDRGRGPEPRFLLCSRFAGRNEIFTSLLRSGGTAYLQRGTAFGHWWDMSVRIRSTLQRPCSFLSDGGVSRGQETDRPGDPSAHLGYRLARGG</sequence>
<protein>
    <submittedName>
        <fullName evidence="2">Uncharacterized protein</fullName>
    </submittedName>
</protein>
<organism evidence="2 3">
    <name type="scientific">Planotetraspora kaengkrachanensis</name>
    <dbReference type="NCBI Taxonomy" id="575193"/>
    <lineage>
        <taxon>Bacteria</taxon>
        <taxon>Bacillati</taxon>
        <taxon>Actinomycetota</taxon>
        <taxon>Actinomycetes</taxon>
        <taxon>Streptosporangiales</taxon>
        <taxon>Streptosporangiaceae</taxon>
        <taxon>Planotetraspora</taxon>
    </lineage>
</organism>
<proteinExistence type="predicted"/>
<evidence type="ECO:0000313" key="2">
    <source>
        <dbReference type="EMBL" id="GIG79405.1"/>
    </source>
</evidence>
<evidence type="ECO:0000313" key="3">
    <source>
        <dbReference type="Proteomes" id="UP000630097"/>
    </source>
</evidence>
<dbReference type="Proteomes" id="UP000630097">
    <property type="component" value="Unassembled WGS sequence"/>
</dbReference>